<evidence type="ECO:0000313" key="1">
    <source>
        <dbReference type="EMBL" id="ASJ24937.1"/>
    </source>
</evidence>
<name>A0A248LJK8_9NEIS</name>
<dbReference type="Proteomes" id="UP000197424">
    <property type="component" value="Chromosome"/>
</dbReference>
<reference evidence="2" key="1">
    <citation type="submission" date="2017-06" db="EMBL/GenBank/DDBJ databases">
        <title>Whole genome sequence of Laribacter hongkongensis LHGZ1.</title>
        <authorList>
            <person name="Chen D."/>
            <person name="Wu H."/>
            <person name="Chen J."/>
        </authorList>
    </citation>
    <scope>NUCLEOTIDE SEQUENCE [LARGE SCALE GENOMIC DNA]</scope>
    <source>
        <strain evidence="2">LHGZ1</strain>
    </source>
</reference>
<dbReference type="AlphaFoldDB" id="A0A248LJK8"/>
<proteinExistence type="predicted"/>
<accession>A0A248LJK8</accession>
<dbReference type="EMBL" id="CP022115">
    <property type="protein sequence ID" value="ASJ24937.1"/>
    <property type="molecule type" value="Genomic_DNA"/>
</dbReference>
<gene>
    <name evidence="1" type="ORF">LHGZ1_2106</name>
</gene>
<evidence type="ECO:0000313" key="2">
    <source>
        <dbReference type="Proteomes" id="UP000197424"/>
    </source>
</evidence>
<organism evidence="1 2">
    <name type="scientific">Laribacter hongkongensis</name>
    <dbReference type="NCBI Taxonomy" id="168471"/>
    <lineage>
        <taxon>Bacteria</taxon>
        <taxon>Pseudomonadati</taxon>
        <taxon>Pseudomonadota</taxon>
        <taxon>Betaproteobacteria</taxon>
        <taxon>Neisseriales</taxon>
        <taxon>Aquaspirillaceae</taxon>
        <taxon>Laribacter</taxon>
    </lineage>
</organism>
<sequence length="70" mass="7798">MLSNKKTKGFYNEKPDANDMANCPEPFSACRVAKAMAWFSGRFSCFQDCGETGPAWLVQQGRAWIMSRAG</sequence>
<protein>
    <submittedName>
        <fullName evidence="1">Uncharacterized protein</fullName>
    </submittedName>
</protein>